<accession>A0A1E3R7W7</accession>
<dbReference type="RefSeq" id="WP_069407164.1">
    <property type="nucleotide sequence ID" value="NZ_MIGZ01000159.1"/>
</dbReference>
<dbReference type="Pfam" id="PF01796">
    <property type="entry name" value="OB_ChsH2_C"/>
    <property type="match status" value="1"/>
</dbReference>
<evidence type="ECO:0000313" key="4">
    <source>
        <dbReference type="Proteomes" id="UP000094243"/>
    </source>
</evidence>
<dbReference type="SUPFAM" id="SSF50249">
    <property type="entry name" value="Nucleic acid-binding proteins"/>
    <property type="match status" value="1"/>
</dbReference>
<feature type="domain" description="ChsH2 C-terminal OB-fold" evidence="1">
    <location>
        <begin position="164"/>
        <end position="230"/>
    </location>
</feature>
<feature type="domain" description="ChsH2 rubredoxin-like zinc ribbon" evidence="2">
    <location>
        <begin position="127"/>
        <end position="162"/>
    </location>
</feature>
<organism evidence="3 4">
    <name type="scientific">Mycolicibacterium holsaticum</name>
    <dbReference type="NCBI Taxonomy" id="152142"/>
    <lineage>
        <taxon>Bacteria</taxon>
        <taxon>Bacillati</taxon>
        <taxon>Actinomycetota</taxon>
        <taxon>Actinomycetes</taxon>
        <taxon>Mycobacteriales</taxon>
        <taxon>Mycobacteriaceae</taxon>
        <taxon>Mycolicibacterium</taxon>
    </lineage>
</organism>
<gene>
    <name evidence="3" type="ORF">BHQ17_21715</name>
</gene>
<dbReference type="PANTHER" id="PTHR34075">
    <property type="entry name" value="BLR3430 PROTEIN"/>
    <property type="match status" value="1"/>
</dbReference>
<evidence type="ECO:0000259" key="1">
    <source>
        <dbReference type="Pfam" id="PF01796"/>
    </source>
</evidence>
<keyword evidence="4" id="KW-1185">Reference proteome</keyword>
<dbReference type="OrthoDB" id="7470921at2"/>
<dbReference type="InterPro" id="IPR002878">
    <property type="entry name" value="ChsH2_C"/>
</dbReference>
<reference evidence="4" key="1">
    <citation type="submission" date="2016-09" db="EMBL/GenBank/DDBJ databases">
        <authorList>
            <person name="Greninger A.L."/>
            <person name="Jerome K.R."/>
            <person name="Mcnair B."/>
            <person name="Wallis C."/>
            <person name="Fang F."/>
        </authorList>
    </citation>
    <scope>NUCLEOTIDE SEQUENCE [LARGE SCALE GENOMIC DNA]</scope>
    <source>
        <strain evidence="4">M7</strain>
    </source>
</reference>
<dbReference type="PANTHER" id="PTHR34075:SF5">
    <property type="entry name" value="BLR3430 PROTEIN"/>
    <property type="match status" value="1"/>
</dbReference>
<dbReference type="EMBL" id="MIGZ01000159">
    <property type="protein sequence ID" value="ODQ86010.1"/>
    <property type="molecule type" value="Genomic_DNA"/>
</dbReference>
<comment type="caution">
    <text evidence="3">The sequence shown here is derived from an EMBL/GenBank/DDBJ whole genome shotgun (WGS) entry which is preliminary data.</text>
</comment>
<dbReference type="Gene3D" id="6.10.30.10">
    <property type="match status" value="1"/>
</dbReference>
<protein>
    <recommendedName>
        <fullName evidence="5">DNA-binding protein</fullName>
    </recommendedName>
</protein>
<sequence length="253" mass="28093">MEGRVFPGVPPDLVEIVERHGSNVAAGDNTAILADFRADRVAQLIASASLPRRLVSSELVDLKPQDDGLFAALIRYTASDGSRTVLRSRWTRLPEGWRVTQVRNMPATPPRMSSAGPAEDGHDAPHWEGLRNGELLIPQCRDCANWIWPYRPICARCHSFEVSWKAVEPTGLVYSWTRTWHPFAPEFSGHLPFVTVLAELPLAAGRRLLGVLLDADGVDPRLGQRVEAEIEVAPEGGWPVLRWRLSASRQGRD</sequence>
<dbReference type="InterPro" id="IPR012340">
    <property type="entry name" value="NA-bd_OB-fold"/>
</dbReference>
<dbReference type="Pfam" id="PF12172">
    <property type="entry name" value="zf-ChsH2"/>
    <property type="match status" value="1"/>
</dbReference>
<evidence type="ECO:0000313" key="3">
    <source>
        <dbReference type="EMBL" id="ODQ86010.1"/>
    </source>
</evidence>
<dbReference type="InterPro" id="IPR052513">
    <property type="entry name" value="Thioester_dehydratase-like"/>
</dbReference>
<dbReference type="Proteomes" id="UP000094243">
    <property type="component" value="Unassembled WGS sequence"/>
</dbReference>
<evidence type="ECO:0008006" key="5">
    <source>
        <dbReference type="Google" id="ProtNLM"/>
    </source>
</evidence>
<dbReference type="AlphaFoldDB" id="A0A1E3R7W7"/>
<dbReference type="InterPro" id="IPR022002">
    <property type="entry name" value="ChsH2_Znr"/>
</dbReference>
<evidence type="ECO:0000259" key="2">
    <source>
        <dbReference type="Pfam" id="PF12172"/>
    </source>
</evidence>
<proteinExistence type="predicted"/>
<name>A0A1E3R7W7_9MYCO</name>